<evidence type="ECO:0000313" key="3">
    <source>
        <dbReference type="Proteomes" id="UP000001194"/>
    </source>
</evidence>
<feature type="region of interest" description="Disordered" evidence="1">
    <location>
        <begin position="1"/>
        <end position="344"/>
    </location>
</feature>
<reference evidence="2 3" key="1">
    <citation type="journal article" date="2008" name="Nature">
        <title>The genome of Laccaria bicolor provides insights into mycorrhizal symbiosis.</title>
        <authorList>
            <person name="Martin F."/>
            <person name="Aerts A."/>
            <person name="Ahren D."/>
            <person name="Brun A."/>
            <person name="Danchin E.G.J."/>
            <person name="Duchaussoy F."/>
            <person name="Gibon J."/>
            <person name="Kohler A."/>
            <person name="Lindquist E."/>
            <person name="Pereda V."/>
            <person name="Salamov A."/>
            <person name="Shapiro H.J."/>
            <person name="Wuyts J."/>
            <person name="Blaudez D."/>
            <person name="Buee M."/>
            <person name="Brokstein P."/>
            <person name="Canbaeck B."/>
            <person name="Cohen D."/>
            <person name="Courty P.E."/>
            <person name="Coutinho P.M."/>
            <person name="Delaruelle C."/>
            <person name="Detter J.C."/>
            <person name="Deveau A."/>
            <person name="DiFazio S."/>
            <person name="Duplessis S."/>
            <person name="Fraissinet-Tachet L."/>
            <person name="Lucic E."/>
            <person name="Frey-Klett P."/>
            <person name="Fourrey C."/>
            <person name="Feussner I."/>
            <person name="Gay G."/>
            <person name="Grimwood J."/>
            <person name="Hoegger P.J."/>
            <person name="Jain P."/>
            <person name="Kilaru S."/>
            <person name="Labbe J."/>
            <person name="Lin Y.C."/>
            <person name="Legue V."/>
            <person name="Le Tacon F."/>
            <person name="Marmeisse R."/>
            <person name="Melayah D."/>
            <person name="Montanini B."/>
            <person name="Muratet M."/>
            <person name="Nehls U."/>
            <person name="Niculita-Hirzel H."/>
            <person name="Oudot-Le Secq M.P."/>
            <person name="Peter M."/>
            <person name="Quesneville H."/>
            <person name="Rajashekar B."/>
            <person name="Reich M."/>
            <person name="Rouhier N."/>
            <person name="Schmutz J."/>
            <person name="Yin T."/>
            <person name="Chalot M."/>
            <person name="Henrissat B."/>
            <person name="Kuees U."/>
            <person name="Lucas S."/>
            <person name="Van de Peer Y."/>
            <person name="Podila G.K."/>
            <person name="Polle A."/>
            <person name="Pukkila P.J."/>
            <person name="Richardson P.M."/>
            <person name="Rouze P."/>
            <person name="Sanders I.R."/>
            <person name="Stajich J.E."/>
            <person name="Tunlid A."/>
            <person name="Tuskan G."/>
            <person name="Grigoriev I.V."/>
        </authorList>
    </citation>
    <scope>NUCLEOTIDE SEQUENCE [LARGE SCALE GENOMIC DNA]</scope>
    <source>
        <strain evidence="3">S238N-H82 / ATCC MYA-4686</strain>
    </source>
</reference>
<organism evidence="3">
    <name type="scientific">Laccaria bicolor (strain S238N-H82 / ATCC MYA-4686)</name>
    <name type="common">Bicoloured deceiver</name>
    <name type="synonym">Laccaria laccata var. bicolor</name>
    <dbReference type="NCBI Taxonomy" id="486041"/>
    <lineage>
        <taxon>Eukaryota</taxon>
        <taxon>Fungi</taxon>
        <taxon>Dikarya</taxon>
        <taxon>Basidiomycota</taxon>
        <taxon>Agaricomycotina</taxon>
        <taxon>Agaricomycetes</taxon>
        <taxon>Agaricomycetidae</taxon>
        <taxon>Agaricales</taxon>
        <taxon>Agaricineae</taxon>
        <taxon>Hydnangiaceae</taxon>
        <taxon>Laccaria</taxon>
    </lineage>
</organism>
<feature type="compositionally biased region" description="Polar residues" evidence="1">
    <location>
        <begin position="9"/>
        <end position="41"/>
    </location>
</feature>
<dbReference type="AlphaFoldDB" id="B0D8V7"/>
<feature type="compositionally biased region" description="Basic and acidic residues" evidence="1">
    <location>
        <begin position="184"/>
        <end position="212"/>
    </location>
</feature>
<dbReference type="RefSeq" id="XP_001880453.1">
    <property type="nucleotide sequence ID" value="XM_001880418.1"/>
</dbReference>
<dbReference type="InParanoid" id="B0D8V7"/>
<feature type="compositionally biased region" description="Polar residues" evidence="1">
    <location>
        <begin position="174"/>
        <end position="183"/>
    </location>
</feature>
<feature type="compositionally biased region" description="Polar residues" evidence="1">
    <location>
        <begin position="318"/>
        <end position="327"/>
    </location>
</feature>
<keyword evidence="3" id="KW-1185">Reference proteome</keyword>
<name>B0D8V7_LACBS</name>
<dbReference type="STRING" id="486041.B0D8V7"/>
<feature type="compositionally biased region" description="Low complexity" evidence="1">
    <location>
        <begin position="228"/>
        <end position="237"/>
    </location>
</feature>
<protein>
    <submittedName>
        <fullName evidence="2">Predicted protein</fullName>
    </submittedName>
</protein>
<feature type="compositionally biased region" description="Polar residues" evidence="1">
    <location>
        <begin position="276"/>
        <end position="306"/>
    </location>
</feature>
<evidence type="ECO:0000256" key="1">
    <source>
        <dbReference type="SAM" id="MobiDB-lite"/>
    </source>
</evidence>
<dbReference type="HOGENOM" id="CLU_618340_0_0_1"/>
<dbReference type="OrthoDB" id="3219024at2759"/>
<dbReference type="KEGG" id="lbc:LACBIDRAFT_326518"/>
<feature type="compositionally biased region" description="Basic and acidic residues" evidence="1">
    <location>
        <begin position="334"/>
        <end position="343"/>
    </location>
</feature>
<accession>B0D8V7</accession>
<proteinExistence type="predicted"/>
<gene>
    <name evidence="2" type="ORF">LACBIDRAFT_326518</name>
</gene>
<evidence type="ECO:0000313" key="2">
    <source>
        <dbReference type="EMBL" id="EDR09140.1"/>
    </source>
</evidence>
<dbReference type="EMBL" id="DS547100">
    <property type="protein sequence ID" value="EDR09140.1"/>
    <property type="molecule type" value="Genomic_DNA"/>
</dbReference>
<sequence>MAPKGQRAAGTSQLRTHSRSSSATKLGGNIQFTQKDVQPQGRSDKLPKKNGFEPHGKAAPPFARVNSSQRIASRDHLHPPSTSRRANLPKHGKAKAGFTIASSTDGDDDEWISSESGVATPALEDSDSDTASEADTPQHDIVHTQCPTHAEQPDPSAQLQAPLPRVDTARPFNLESTTYTNPDTIHHYDHPPHPEESLLRQHQQDEPEHMDTVDASIQPRTSSKRSSRPPSTRSISSRPEHHLRPHPLIRGQSYGHVGNIKPAPLAPLTVRPGPQPTTSTPQLLNDDSRNHLSTSPTSIHTASSSADAPYPSHDRRTSFSSTRSVMTAPTIVREPAKAHDRSRTISTMSASSSSAALSALAHLPSVTRPPSPQTIAFFPPVNPHLNIEGIHPLLPAPYLNNHLTILVRRTPIRESFDRVIRAKQAL</sequence>
<feature type="compositionally biased region" description="Basic and acidic residues" evidence="1">
    <location>
        <begin position="42"/>
        <end position="56"/>
    </location>
</feature>
<dbReference type="GeneID" id="6076057"/>
<dbReference type="Proteomes" id="UP000001194">
    <property type="component" value="Unassembled WGS sequence"/>
</dbReference>